<dbReference type="InterPro" id="IPR029063">
    <property type="entry name" value="SAM-dependent_MTases_sf"/>
</dbReference>
<proteinExistence type="predicted"/>
<keyword evidence="1" id="KW-0808">Transferase</keyword>
<dbReference type="PANTHER" id="PTHR18895">
    <property type="entry name" value="HEMK METHYLTRANSFERASE"/>
    <property type="match status" value="1"/>
</dbReference>
<dbReference type="GO" id="GO:0032259">
    <property type="term" value="P:methylation"/>
    <property type="evidence" value="ECO:0007669"/>
    <property type="project" value="UniProtKB-KW"/>
</dbReference>
<dbReference type="RefSeq" id="WP_066211748.1">
    <property type="nucleotide sequence ID" value="NZ_FNSN01000003.1"/>
</dbReference>
<organism evidence="1 2">
    <name type="scientific">Arthrobacter woluwensis</name>
    <dbReference type="NCBI Taxonomy" id="156980"/>
    <lineage>
        <taxon>Bacteria</taxon>
        <taxon>Bacillati</taxon>
        <taxon>Actinomycetota</taxon>
        <taxon>Actinomycetes</taxon>
        <taxon>Micrococcales</taxon>
        <taxon>Micrococcaceae</taxon>
        <taxon>Arthrobacter</taxon>
    </lineage>
</organism>
<dbReference type="InterPro" id="IPR050320">
    <property type="entry name" value="N5-glutamine_MTase"/>
</dbReference>
<keyword evidence="1" id="KW-0489">Methyltransferase</keyword>
<dbReference type="SUPFAM" id="SSF53335">
    <property type="entry name" value="S-adenosyl-L-methionine-dependent methyltransferases"/>
    <property type="match status" value="1"/>
</dbReference>
<dbReference type="Proteomes" id="UP000182652">
    <property type="component" value="Unassembled WGS sequence"/>
</dbReference>
<dbReference type="Gene3D" id="3.40.50.150">
    <property type="entry name" value="Vaccinia Virus protein VP39"/>
    <property type="match status" value="1"/>
</dbReference>
<reference evidence="1 2" key="1">
    <citation type="submission" date="2016-10" db="EMBL/GenBank/DDBJ databases">
        <authorList>
            <person name="de Groot N.N."/>
        </authorList>
    </citation>
    <scope>NUCLEOTIDE SEQUENCE [LARGE SCALE GENOMIC DNA]</scope>
    <source>
        <strain evidence="1 2">DSM 10495</strain>
    </source>
</reference>
<gene>
    <name evidence="1" type="ORF">SAMN04489745_1094</name>
</gene>
<protein>
    <submittedName>
        <fullName evidence="1">Release factor glutamine methyltransferase</fullName>
    </submittedName>
</protein>
<dbReference type="AlphaFoldDB" id="A0A1H4LSG4"/>
<keyword evidence="2" id="KW-1185">Reference proteome</keyword>
<evidence type="ECO:0000313" key="1">
    <source>
        <dbReference type="EMBL" id="SEB73142.1"/>
    </source>
</evidence>
<dbReference type="STRING" id="156980.SAMN04489745_1094"/>
<evidence type="ECO:0000313" key="2">
    <source>
        <dbReference type="Proteomes" id="UP000182652"/>
    </source>
</evidence>
<dbReference type="PANTHER" id="PTHR18895:SF74">
    <property type="entry name" value="MTRF1L RELEASE FACTOR GLUTAMINE METHYLTRANSFERASE"/>
    <property type="match status" value="1"/>
</dbReference>
<dbReference type="EMBL" id="FNSN01000003">
    <property type="protein sequence ID" value="SEB73142.1"/>
    <property type="molecule type" value="Genomic_DNA"/>
</dbReference>
<accession>A0A1H4LSG4</accession>
<sequence length="268" mass="28412">MNTPTLDTDSLVLRLRAAGCVFAEEEAAILEESAQDEAHLLRLCERRERGEPLEQLVGWVDFGGLRLSVGPGVFIPRQRTLFLAGLTLAAAREHPSPVVLEAFSGAAPVAAWVAHHLSEATVHASDADAVALAHAERNLGSGAAVSRGTVLSAVPPRFRGAVDVLAAVPPYVPESEALFMSRESREHEPGAAVYAGADGLDFVRTVIDEADPWLSPSGRILLEMNREQLAAAAAHAEVAGYDVERLVAEDGHTGVLRLSRSGSSALSY</sequence>
<name>A0A1H4LSG4_9MICC</name>
<dbReference type="GO" id="GO:0008168">
    <property type="term" value="F:methyltransferase activity"/>
    <property type="evidence" value="ECO:0007669"/>
    <property type="project" value="UniProtKB-KW"/>
</dbReference>